<keyword evidence="2 6" id="KW-0699">rRNA-binding</keyword>
<dbReference type="AlphaFoldDB" id="A0A7C3F610"/>
<keyword evidence="4 6" id="KW-0689">Ribosomal protein</keyword>
<dbReference type="InterPro" id="IPR010979">
    <property type="entry name" value="Ribosomal_uS13-like_H2TH"/>
</dbReference>
<sequence length="163" mass="17949">MSSSYKHIVRIIDADLKGEDKVAYALSRIRGIGINMAYAITRDCGVDPEGRVGLLQDSDIKRLEEALATIDRKFPSYMLNRRKDPFTGKDMHLLGSDLVVGIKSDVDLMRKTKSWKGVRHSLGLKVRGQCTRTTGRFGTAVGVSRKAVIQAQKGAQAGGEEKK</sequence>
<proteinExistence type="inferred from homology"/>
<keyword evidence="5 6" id="KW-0687">Ribonucleoprotein</keyword>
<dbReference type="NCBIfam" id="TIGR03629">
    <property type="entry name" value="uS13_arch"/>
    <property type="match status" value="1"/>
</dbReference>
<gene>
    <name evidence="6" type="primary">rps13</name>
    <name evidence="8" type="ORF">ENS19_05185</name>
</gene>
<evidence type="ECO:0000256" key="3">
    <source>
        <dbReference type="ARBA" id="ARBA00022884"/>
    </source>
</evidence>
<dbReference type="Gene3D" id="4.10.910.10">
    <property type="entry name" value="30s ribosomal protein s13, domain 2"/>
    <property type="match status" value="1"/>
</dbReference>
<dbReference type="PANTHER" id="PTHR10871:SF3">
    <property type="entry name" value="SMALL RIBOSOMAL SUBUNIT PROTEIN US13"/>
    <property type="match status" value="1"/>
</dbReference>
<protein>
    <recommendedName>
        <fullName evidence="6">Small ribosomal subunit protein uS13</fullName>
    </recommendedName>
</protein>
<dbReference type="PANTHER" id="PTHR10871">
    <property type="entry name" value="30S RIBOSOMAL PROTEIN S13/40S RIBOSOMAL PROTEIN S18"/>
    <property type="match status" value="1"/>
</dbReference>
<dbReference type="EMBL" id="DSTX01000008">
    <property type="protein sequence ID" value="HFK20662.1"/>
    <property type="molecule type" value="Genomic_DNA"/>
</dbReference>
<dbReference type="InterPro" id="IPR027437">
    <property type="entry name" value="Rbsml_uS13_C"/>
</dbReference>
<evidence type="ECO:0000256" key="5">
    <source>
        <dbReference type="ARBA" id="ARBA00023274"/>
    </source>
</evidence>
<dbReference type="GO" id="GO:0005829">
    <property type="term" value="C:cytosol"/>
    <property type="evidence" value="ECO:0007669"/>
    <property type="project" value="TreeGrafter"/>
</dbReference>
<name>A0A7C3F610_9CREN</name>
<dbReference type="Pfam" id="PF00416">
    <property type="entry name" value="Ribosomal_S13"/>
    <property type="match status" value="1"/>
</dbReference>
<organism evidence="8">
    <name type="scientific">Candidatus Methanomethylicus mesodigestus</name>
    <dbReference type="NCBI Taxonomy" id="1867258"/>
    <lineage>
        <taxon>Archaea</taxon>
        <taxon>Thermoproteota</taxon>
        <taxon>Methanosuratincolia</taxon>
        <taxon>Candidatus Methanomethylicales</taxon>
        <taxon>Candidatus Methanomethylicaceae</taxon>
        <taxon>Candidatus Methanomethylicus</taxon>
    </lineage>
</organism>
<dbReference type="InterPro" id="IPR001892">
    <property type="entry name" value="Ribosomal_uS13"/>
</dbReference>
<dbReference type="InterPro" id="IPR018269">
    <property type="entry name" value="Ribosomal_uS13_CS"/>
</dbReference>
<reference evidence="8" key="1">
    <citation type="journal article" date="2020" name="mSystems">
        <title>Genome- and Community-Level Interaction Insights into Carbon Utilization and Element Cycling Functions of Hydrothermarchaeota in Hydrothermal Sediment.</title>
        <authorList>
            <person name="Zhou Z."/>
            <person name="Liu Y."/>
            <person name="Xu W."/>
            <person name="Pan J."/>
            <person name="Luo Z.H."/>
            <person name="Li M."/>
        </authorList>
    </citation>
    <scope>NUCLEOTIDE SEQUENCE [LARGE SCALE GENOMIC DNA]</scope>
    <source>
        <strain evidence="8">SpSt-468</strain>
    </source>
</reference>
<dbReference type="PROSITE" id="PS50159">
    <property type="entry name" value="RIBOSOMAL_S13_2"/>
    <property type="match status" value="1"/>
</dbReference>
<comment type="subunit">
    <text evidence="6">Part of the 30S ribosomal subunit. Forms a loose heterodimer with protein S19. Forms two bridges to the 50S subunit in the 70S ribosome.</text>
</comment>
<evidence type="ECO:0000256" key="1">
    <source>
        <dbReference type="ARBA" id="ARBA00008080"/>
    </source>
</evidence>
<comment type="caution">
    <text evidence="8">The sequence shown here is derived from an EMBL/GenBank/DDBJ whole genome shotgun (WGS) entry which is preliminary data.</text>
</comment>
<dbReference type="Gene3D" id="1.10.8.50">
    <property type="match status" value="1"/>
</dbReference>
<dbReference type="GO" id="GO:0019843">
    <property type="term" value="F:rRNA binding"/>
    <property type="evidence" value="ECO:0007669"/>
    <property type="project" value="UniProtKB-UniRule"/>
</dbReference>
<dbReference type="GO" id="GO:0006412">
    <property type="term" value="P:translation"/>
    <property type="evidence" value="ECO:0007669"/>
    <property type="project" value="UniProtKB-UniRule"/>
</dbReference>
<dbReference type="GO" id="GO:0015935">
    <property type="term" value="C:small ribosomal subunit"/>
    <property type="evidence" value="ECO:0007669"/>
    <property type="project" value="TreeGrafter"/>
</dbReference>
<evidence type="ECO:0000256" key="2">
    <source>
        <dbReference type="ARBA" id="ARBA00022730"/>
    </source>
</evidence>
<comment type="function">
    <text evidence="6">Located at the top of the head of the 30S subunit, it contacts several helices of the 16S rRNA. In the 70S ribosome it contacts the 23S rRNA (bridge B1a) and protein L5 of the 50S subunit (bridge B1b), connecting the 2 subunits; these bridges are implicated in subunit movement.</text>
</comment>
<evidence type="ECO:0000313" key="8">
    <source>
        <dbReference type="EMBL" id="HFK20662.1"/>
    </source>
</evidence>
<keyword evidence="3 6" id="KW-0694">RNA-binding</keyword>
<dbReference type="PROSITE" id="PS00646">
    <property type="entry name" value="RIBOSOMAL_S13_1"/>
    <property type="match status" value="1"/>
</dbReference>
<evidence type="ECO:0000256" key="6">
    <source>
        <dbReference type="HAMAP-Rule" id="MF_01315"/>
    </source>
</evidence>
<evidence type="ECO:0000256" key="7">
    <source>
        <dbReference type="RuleBase" id="RU003830"/>
    </source>
</evidence>
<accession>A0A7C3F610</accession>
<dbReference type="NCBIfam" id="NF003140">
    <property type="entry name" value="PRK04053.1"/>
    <property type="match status" value="1"/>
</dbReference>
<dbReference type="HAMAP" id="MF_01315">
    <property type="entry name" value="Ribosomal_uS13"/>
    <property type="match status" value="1"/>
</dbReference>
<dbReference type="PIRSF" id="PIRSF002134">
    <property type="entry name" value="Ribosomal_S13"/>
    <property type="match status" value="1"/>
</dbReference>
<comment type="similarity">
    <text evidence="1 6 7">Belongs to the universal ribosomal protein uS13 family.</text>
</comment>
<dbReference type="InterPro" id="IPR019977">
    <property type="entry name" value="Ribosomal_uS13_archaeal"/>
</dbReference>
<evidence type="ECO:0000256" key="4">
    <source>
        <dbReference type="ARBA" id="ARBA00022980"/>
    </source>
</evidence>
<dbReference type="GO" id="GO:0003735">
    <property type="term" value="F:structural constituent of ribosome"/>
    <property type="evidence" value="ECO:0007669"/>
    <property type="project" value="InterPro"/>
</dbReference>
<dbReference type="SUPFAM" id="SSF46946">
    <property type="entry name" value="S13-like H2TH domain"/>
    <property type="match status" value="1"/>
</dbReference>